<evidence type="ECO:0000313" key="2">
    <source>
        <dbReference type="Proteomes" id="UP000271098"/>
    </source>
</evidence>
<dbReference type="OrthoDB" id="5869255at2759"/>
<organism evidence="3">
    <name type="scientific">Gongylonema pulchrum</name>
    <dbReference type="NCBI Taxonomy" id="637853"/>
    <lineage>
        <taxon>Eukaryota</taxon>
        <taxon>Metazoa</taxon>
        <taxon>Ecdysozoa</taxon>
        <taxon>Nematoda</taxon>
        <taxon>Chromadorea</taxon>
        <taxon>Rhabditida</taxon>
        <taxon>Spirurina</taxon>
        <taxon>Spiruromorpha</taxon>
        <taxon>Spiruroidea</taxon>
        <taxon>Gongylonematidae</taxon>
        <taxon>Gongylonema</taxon>
    </lineage>
</organism>
<sequence length="346" mass="37241">MQLLYGYVRVQTSPDYRFLRLSSGLYTVDMKTVLLPFEIFISEQRMIVHCINERAIVHSCFCKSLTNYFANKFNKHEFDGFASFCGYYWWKNELAYLGNVSIDIFANAYLEPVPTMLTLFQTPFDNFGGIDPVLGNLSYSSHMNRQGLATDDLVQLSVPAPSTAFFHSTSTRASSSSTYAAASSSSSDGGDGAEPVPTRSTATYSWIKLINSSTSVSPLSTSYPPTVSPTTTATVSSFVNNLQMGGFSGSAVTPFTTVEQSRTFQSSMSVATSTILRTTAGAATSTSIPTIIQSPTMVLTSGPLHLTALVASATPLTTTTNLPFTESTISLTSAAVITDAPLFTIP</sequence>
<reference evidence="3" key="1">
    <citation type="submission" date="2016-06" db="UniProtKB">
        <authorList>
            <consortium name="WormBaseParasite"/>
        </authorList>
    </citation>
    <scope>IDENTIFICATION</scope>
</reference>
<reference evidence="1 2" key="2">
    <citation type="submission" date="2018-11" db="EMBL/GenBank/DDBJ databases">
        <authorList>
            <consortium name="Pathogen Informatics"/>
        </authorList>
    </citation>
    <scope>NUCLEOTIDE SEQUENCE [LARGE SCALE GENOMIC DNA]</scope>
</reference>
<name>A0A183D6A0_9BILA</name>
<dbReference type="AlphaFoldDB" id="A0A183D6A0"/>
<gene>
    <name evidence="1" type="ORF">GPUH_LOCUS4240</name>
</gene>
<evidence type="ECO:0000313" key="1">
    <source>
        <dbReference type="EMBL" id="VDK43594.1"/>
    </source>
</evidence>
<protein>
    <submittedName>
        <fullName evidence="1 3">Uncharacterized protein</fullName>
    </submittedName>
</protein>
<dbReference type="EMBL" id="UYRT01007824">
    <property type="protein sequence ID" value="VDK43594.1"/>
    <property type="molecule type" value="Genomic_DNA"/>
</dbReference>
<proteinExistence type="predicted"/>
<accession>A0A183D6A0</accession>
<dbReference type="WBParaSite" id="GPUH_0000424801-mRNA-1">
    <property type="protein sequence ID" value="GPUH_0000424801-mRNA-1"/>
    <property type="gene ID" value="GPUH_0000424801"/>
</dbReference>
<dbReference type="Proteomes" id="UP000271098">
    <property type="component" value="Unassembled WGS sequence"/>
</dbReference>
<evidence type="ECO:0000313" key="3">
    <source>
        <dbReference type="WBParaSite" id="GPUH_0000424801-mRNA-1"/>
    </source>
</evidence>
<keyword evidence="2" id="KW-1185">Reference proteome</keyword>